<accession>A0AAU9L933</accession>
<gene>
    <name evidence="1" type="ORF">PBS003_LOCUS8614</name>
</gene>
<evidence type="ECO:0000313" key="1">
    <source>
        <dbReference type="EMBL" id="CAH0482015.1"/>
    </source>
</evidence>
<name>A0AAU9L933_9STRA</name>
<proteinExistence type="predicted"/>
<dbReference type="EMBL" id="CAKKTJ010000331">
    <property type="protein sequence ID" value="CAH0482015.1"/>
    <property type="molecule type" value="Genomic_DNA"/>
</dbReference>
<evidence type="ECO:0000313" key="2">
    <source>
        <dbReference type="Proteomes" id="UP001160483"/>
    </source>
</evidence>
<comment type="caution">
    <text evidence="1">The sequence shown here is derived from an EMBL/GenBank/DDBJ whole genome shotgun (WGS) entry which is preliminary data.</text>
</comment>
<dbReference type="Proteomes" id="UP001160483">
    <property type="component" value="Unassembled WGS sequence"/>
</dbReference>
<dbReference type="AlphaFoldDB" id="A0AAU9L933"/>
<reference evidence="1" key="1">
    <citation type="submission" date="2021-11" db="EMBL/GenBank/DDBJ databases">
        <authorList>
            <person name="Islam A."/>
            <person name="Islam S."/>
            <person name="Flora M.S."/>
            <person name="Rahman M."/>
            <person name="Ziaur R.M."/>
            <person name="Epstein J.H."/>
            <person name="Hassan M."/>
            <person name="Klassen M."/>
            <person name="Woodard K."/>
            <person name="Webb A."/>
            <person name="Webby R.J."/>
            <person name="El Zowalaty M.E."/>
        </authorList>
    </citation>
    <scope>NUCLEOTIDE SEQUENCE</scope>
    <source>
        <strain evidence="1">Pbs3</strain>
    </source>
</reference>
<sequence length="146" mass="16242">MSTAAHLETYGQTERVNRALKIGCIASLLRLRHGALVFPWPNNLVPAASLRVILDDSLDVAQTLAAAQREVTSPAIADATETPIIKRRATQLVLSLAIIAFVQQRQYVKRFMRNSITSAIYKHKASVDQRGRKNLEKFKVGDSFLL</sequence>
<organism evidence="1 2">
    <name type="scientific">Peronospora belbahrii</name>
    <dbReference type="NCBI Taxonomy" id="622444"/>
    <lineage>
        <taxon>Eukaryota</taxon>
        <taxon>Sar</taxon>
        <taxon>Stramenopiles</taxon>
        <taxon>Oomycota</taxon>
        <taxon>Peronosporomycetes</taxon>
        <taxon>Peronosporales</taxon>
        <taxon>Peronosporaceae</taxon>
        <taxon>Peronospora</taxon>
    </lineage>
</organism>
<protein>
    <submittedName>
        <fullName evidence="1">Uncharacterized protein</fullName>
    </submittedName>
</protein>